<name>A9KVY6_SHEB9</name>
<reference evidence="2 3" key="1">
    <citation type="submission" date="2007-11" db="EMBL/GenBank/DDBJ databases">
        <title>Complete sequence of chromosome of Shewanella baltica OS195.</title>
        <authorList>
            <consortium name="US DOE Joint Genome Institute"/>
            <person name="Copeland A."/>
            <person name="Lucas S."/>
            <person name="Lapidus A."/>
            <person name="Barry K."/>
            <person name="Glavina del Rio T."/>
            <person name="Dalin E."/>
            <person name="Tice H."/>
            <person name="Pitluck S."/>
            <person name="Chain P."/>
            <person name="Malfatti S."/>
            <person name="Shin M."/>
            <person name="Vergez L."/>
            <person name="Schmutz J."/>
            <person name="Larimer F."/>
            <person name="Land M."/>
            <person name="Hauser L."/>
            <person name="Kyrpides N."/>
            <person name="Kim E."/>
            <person name="Brettar I."/>
            <person name="Rodrigues J."/>
            <person name="Konstantinidis K."/>
            <person name="Klappenbach J."/>
            <person name="Hofle M."/>
            <person name="Tiedje J."/>
            <person name="Richardson P."/>
        </authorList>
    </citation>
    <scope>NUCLEOTIDE SEQUENCE [LARGE SCALE GENOMIC DNA]</scope>
    <source>
        <strain evidence="2 3">OS195</strain>
    </source>
</reference>
<dbReference type="HOGENOM" id="CLU_3419200_0_0_6"/>
<gene>
    <name evidence="2" type="ordered locus">Sbal195_4402</name>
</gene>
<dbReference type="KEGG" id="sbn:Sbal195_4402"/>
<organism evidence="2 3">
    <name type="scientific">Shewanella baltica (strain OS195)</name>
    <dbReference type="NCBI Taxonomy" id="399599"/>
    <lineage>
        <taxon>Bacteria</taxon>
        <taxon>Pseudomonadati</taxon>
        <taxon>Pseudomonadota</taxon>
        <taxon>Gammaproteobacteria</taxon>
        <taxon>Alteromonadales</taxon>
        <taxon>Shewanellaceae</taxon>
        <taxon>Shewanella</taxon>
    </lineage>
</organism>
<evidence type="ECO:0000313" key="2">
    <source>
        <dbReference type="EMBL" id="ABX51560.1"/>
    </source>
</evidence>
<feature type="region of interest" description="Disordered" evidence="1">
    <location>
        <begin position="1"/>
        <end position="25"/>
    </location>
</feature>
<dbReference type="AlphaFoldDB" id="A9KVY6"/>
<evidence type="ECO:0000313" key="3">
    <source>
        <dbReference type="Proteomes" id="UP000000770"/>
    </source>
</evidence>
<protein>
    <submittedName>
        <fullName evidence="2">Uncharacterized protein</fullName>
    </submittedName>
</protein>
<dbReference type="Proteomes" id="UP000000770">
    <property type="component" value="Chromosome"/>
</dbReference>
<dbReference type="EMBL" id="CP000891">
    <property type="protein sequence ID" value="ABX51560.1"/>
    <property type="molecule type" value="Genomic_DNA"/>
</dbReference>
<sequence>MCAFKKQPNSGKWCKGNASSQALHP</sequence>
<proteinExistence type="predicted"/>
<accession>A9KVY6</accession>
<evidence type="ECO:0000256" key="1">
    <source>
        <dbReference type="SAM" id="MobiDB-lite"/>
    </source>
</evidence>